<comment type="subunit">
    <text evidence="2">Homohexamer.</text>
</comment>
<dbReference type="InterPro" id="IPR007694">
    <property type="entry name" value="DNA_helicase_DnaB-like_C"/>
</dbReference>
<dbReference type="Proteomes" id="UP001301152">
    <property type="component" value="Unassembled WGS sequence"/>
</dbReference>
<feature type="domain" description="SF4 helicase" evidence="15">
    <location>
        <begin position="195"/>
        <end position="498"/>
    </location>
</feature>
<protein>
    <recommendedName>
        <fullName evidence="13 14">Replicative DNA helicase</fullName>
        <ecNumber evidence="13 14">5.6.2.3</ecNumber>
    </recommendedName>
</protein>
<dbReference type="PANTHER" id="PTHR30153:SF2">
    <property type="entry name" value="REPLICATIVE DNA HELICASE"/>
    <property type="match status" value="1"/>
</dbReference>
<keyword evidence="9 14" id="KW-0238">DNA-binding</keyword>
<dbReference type="Pfam" id="PF03796">
    <property type="entry name" value="DnaB_C"/>
    <property type="match status" value="1"/>
</dbReference>
<keyword evidence="10" id="KW-0413">Isomerase</keyword>
<evidence type="ECO:0000256" key="5">
    <source>
        <dbReference type="ARBA" id="ARBA00022741"/>
    </source>
</evidence>
<evidence type="ECO:0000256" key="12">
    <source>
        <dbReference type="ARBA" id="ARBA00048954"/>
    </source>
</evidence>
<dbReference type="PROSITE" id="PS51199">
    <property type="entry name" value="SF4_HELICASE"/>
    <property type="match status" value="1"/>
</dbReference>
<dbReference type="EC" id="5.6.2.3" evidence="13 14"/>
<dbReference type="EMBL" id="JAPIUZ010000001">
    <property type="protein sequence ID" value="MCX2562689.1"/>
    <property type="molecule type" value="Genomic_DNA"/>
</dbReference>
<keyword evidence="8 14" id="KW-0067">ATP-binding</keyword>
<comment type="function">
    <text evidence="11 14">The main replicative DNA helicase, it participates in initiation and elongation during chromosome replication. Travels ahead of the DNA replisome, separating dsDNA into templates for DNA synthesis. A processive ATP-dependent 5'-3' DNA helicase it has DNA-dependent ATPase activity.</text>
</comment>
<evidence type="ECO:0000256" key="6">
    <source>
        <dbReference type="ARBA" id="ARBA00022801"/>
    </source>
</evidence>
<evidence type="ECO:0000256" key="2">
    <source>
        <dbReference type="ARBA" id="ARBA00011643"/>
    </source>
</evidence>
<keyword evidence="4 14" id="KW-0235">DNA replication</keyword>
<keyword evidence="3 14" id="KW-0639">Primosome</keyword>
<dbReference type="SUPFAM" id="SSF48024">
    <property type="entry name" value="N-terminal domain of DnaB helicase"/>
    <property type="match status" value="1"/>
</dbReference>
<dbReference type="Pfam" id="PF00772">
    <property type="entry name" value="DnaB"/>
    <property type="match status" value="1"/>
</dbReference>
<sequence length="504" mass="55568">MAQADTGLTATEDSSLSLTLRHPPANIEAEQALLGALLTNNRAYDRVSDFLSGMHFANQANGRLFDIIARRIESGQLADPVTLRAELVNSDVLEPVGGIAYMGKLLTSMVGIINAGDYGRTIYDAWIRRQLIDIGEEVVNKAFGKSSSLSGPDQIAAGEEALFRLATEKGQDGGFVEFGRALTDAIVTAEKAFQNEGHVTGLTSGLVDFDKKTGGFHPSDLLILAGRPAMGKTALATKMAFSAASSLLEEAEATGAKPKGTVAIFSLEMSAEQLATRILSEQAQVSGERLRRGDIRQKEFDSFVRVSQKLARLPMVIDDTPAISLSAMRTRCRRLKRTKGLSLIVVDYLQLMRPSVGTKPESRVLEISMITQGLKAIAKELEVPVIALSQLSRQVESREDKRPMLSDLRESGSIEQDADAVMFVYRDEYYLQQRMPKEVSFDSKEKYSMALDDWQHKMSLVHNKAELILEKQRHGPTGTVHLFFEGEYTRFGNLDEIHDDGHHY</sequence>
<proteinExistence type="inferred from homology"/>
<dbReference type="Gene3D" id="1.10.860.10">
    <property type="entry name" value="DNAb Helicase, Chain A"/>
    <property type="match status" value="1"/>
</dbReference>
<reference evidence="16 17" key="1">
    <citation type="submission" date="2022-11" db="EMBL/GenBank/DDBJ databases">
        <title>Genome sequencing of Acetobacter type strain.</title>
        <authorList>
            <person name="Heo J."/>
            <person name="Lee D."/>
            <person name="Han B.-H."/>
            <person name="Hong S.-B."/>
            <person name="Kwon S.-W."/>
        </authorList>
    </citation>
    <scope>NUCLEOTIDE SEQUENCE [LARGE SCALE GENOMIC DNA]</scope>
    <source>
        <strain evidence="16 17">KACC 21253</strain>
    </source>
</reference>
<evidence type="ECO:0000256" key="4">
    <source>
        <dbReference type="ARBA" id="ARBA00022705"/>
    </source>
</evidence>
<evidence type="ECO:0000259" key="15">
    <source>
        <dbReference type="PROSITE" id="PS51199"/>
    </source>
</evidence>
<dbReference type="SUPFAM" id="SSF52540">
    <property type="entry name" value="P-loop containing nucleoside triphosphate hydrolases"/>
    <property type="match status" value="1"/>
</dbReference>
<evidence type="ECO:0000256" key="11">
    <source>
        <dbReference type="ARBA" id="ARBA00044932"/>
    </source>
</evidence>
<dbReference type="InterPro" id="IPR036185">
    <property type="entry name" value="DNA_heli_DnaB-like_N_sf"/>
</dbReference>
<evidence type="ECO:0000256" key="13">
    <source>
        <dbReference type="NCBIfam" id="TIGR00665"/>
    </source>
</evidence>
<comment type="similarity">
    <text evidence="1 14">Belongs to the helicase family. DnaB subfamily.</text>
</comment>
<evidence type="ECO:0000256" key="10">
    <source>
        <dbReference type="ARBA" id="ARBA00023235"/>
    </source>
</evidence>
<comment type="caution">
    <text evidence="16">The sequence shown here is derived from an EMBL/GenBank/DDBJ whole genome shotgun (WGS) entry which is preliminary data.</text>
</comment>
<dbReference type="InterPro" id="IPR027417">
    <property type="entry name" value="P-loop_NTPase"/>
</dbReference>
<keyword evidence="17" id="KW-1185">Reference proteome</keyword>
<evidence type="ECO:0000256" key="3">
    <source>
        <dbReference type="ARBA" id="ARBA00022515"/>
    </source>
</evidence>
<organism evidence="16 17">
    <name type="scientific">Acetobacter thailandicus</name>
    <dbReference type="NCBI Taxonomy" id="1502842"/>
    <lineage>
        <taxon>Bacteria</taxon>
        <taxon>Pseudomonadati</taxon>
        <taxon>Pseudomonadota</taxon>
        <taxon>Alphaproteobacteria</taxon>
        <taxon>Acetobacterales</taxon>
        <taxon>Acetobacteraceae</taxon>
        <taxon>Acetobacter</taxon>
    </lineage>
</organism>
<dbReference type="GO" id="GO:0016787">
    <property type="term" value="F:hydrolase activity"/>
    <property type="evidence" value="ECO:0007669"/>
    <property type="project" value="UniProtKB-KW"/>
</dbReference>
<evidence type="ECO:0000256" key="9">
    <source>
        <dbReference type="ARBA" id="ARBA00023125"/>
    </source>
</evidence>
<evidence type="ECO:0000313" key="16">
    <source>
        <dbReference type="EMBL" id="MCX2562689.1"/>
    </source>
</evidence>
<dbReference type="InterPro" id="IPR007693">
    <property type="entry name" value="DNA_helicase_DnaB-like_N"/>
</dbReference>
<gene>
    <name evidence="16" type="ORF">OQ497_01730</name>
</gene>
<evidence type="ECO:0000256" key="14">
    <source>
        <dbReference type="RuleBase" id="RU362085"/>
    </source>
</evidence>
<dbReference type="InterPro" id="IPR016136">
    <property type="entry name" value="DNA_helicase_N/primase_C"/>
</dbReference>
<dbReference type="CDD" id="cd00984">
    <property type="entry name" value="DnaB_C"/>
    <property type="match status" value="1"/>
</dbReference>
<evidence type="ECO:0000256" key="8">
    <source>
        <dbReference type="ARBA" id="ARBA00022840"/>
    </source>
</evidence>
<dbReference type="NCBIfam" id="TIGR00665">
    <property type="entry name" value="DnaB"/>
    <property type="match status" value="1"/>
</dbReference>
<accession>A0ABT3QBN6</accession>
<evidence type="ECO:0000313" key="17">
    <source>
        <dbReference type="Proteomes" id="UP001301152"/>
    </source>
</evidence>
<dbReference type="GO" id="GO:0003678">
    <property type="term" value="F:DNA helicase activity"/>
    <property type="evidence" value="ECO:0007669"/>
    <property type="project" value="UniProtKB-EC"/>
</dbReference>
<keyword evidence="7 14" id="KW-0347">Helicase</keyword>
<evidence type="ECO:0000256" key="1">
    <source>
        <dbReference type="ARBA" id="ARBA00008428"/>
    </source>
</evidence>
<dbReference type="RefSeq" id="WP_086553346.1">
    <property type="nucleotide sequence ID" value="NZ_JAERKY010000002.1"/>
</dbReference>
<evidence type="ECO:0000256" key="7">
    <source>
        <dbReference type="ARBA" id="ARBA00022806"/>
    </source>
</evidence>
<dbReference type="InterPro" id="IPR007692">
    <property type="entry name" value="DNA_helicase_DnaB"/>
</dbReference>
<comment type="catalytic activity">
    <reaction evidence="12 14">
        <text>ATP + H2O = ADP + phosphate + H(+)</text>
        <dbReference type="Rhea" id="RHEA:13065"/>
        <dbReference type="ChEBI" id="CHEBI:15377"/>
        <dbReference type="ChEBI" id="CHEBI:15378"/>
        <dbReference type="ChEBI" id="CHEBI:30616"/>
        <dbReference type="ChEBI" id="CHEBI:43474"/>
        <dbReference type="ChEBI" id="CHEBI:456216"/>
        <dbReference type="EC" id="5.6.2.3"/>
    </reaction>
</comment>
<dbReference type="NCBIfam" id="NF006606">
    <property type="entry name" value="PRK09165.1"/>
    <property type="match status" value="1"/>
</dbReference>
<keyword evidence="5 14" id="KW-0547">Nucleotide-binding</keyword>
<keyword evidence="6 14" id="KW-0378">Hydrolase</keyword>
<dbReference type="PANTHER" id="PTHR30153">
    <property type="entry name" value="REPLICATIVE DNA HELICASE DNAB"/>
    <property type="match status" value="1"/>
</dbReference>
<name>A0ABT3QBN6_9PROT</name>
<dbReference type="Gene3D" id="3.40.50.300">
    <property type="entry name" value="P-loop containing nucleotide triphosphate hydrolases"/>
    <property type="match status" value="1"/>
</dbReference>